<feature type="domain" description="O-acyltransferase WSD1 C-terminal" evidence="1">
    <location>
        <begin position="290"/>
        <end position="421"/>
    </location>
</feature>
<keyword evidence="3" id="KW-1185">Reference proteome</keyword>
<protein>
    <submittedName>
        <fullName evidence="2">WS/DGAT domain-containing protein</fullName>
    </submittedName>
</protein>
<comment type="caution">
    <text evidence="2">The sequence shown here is derived from an EMBL/GenBank/DDBJ whole genome shotgun (WGS) entry which is preliminary data.</text>
</comment>
<dbReference type="EMBL" id="JBHUOZ010000001">
    <property type="protein sequence ID" value="MFD2918822.1"/>
    <property type="molecule type" value="Genomic_DNA"/>
</dbReference>
<dbReference type="Proteomes" id="UP001597511">
    <property type="component" value="Unassembled WGS sequence"/>
</dbReference>
<evidence type="ECO:0000313" key="2">
    <source>
        <dbReference type="EMBL" id="MFD2918822.1"/>
    </source>
</evidence>
<gene>
    <name evidence="2" type="ORF">ACFS6H_03805</name>
</gene>
<dbReference type="InterPro" id="IPR009721">
    <property type="entry name" value="O-acyltransferase_WSD1_C"/>
</dbReference>
<dbReference type="SUPFAM" id="SSF52777">
    <property type="entry name" value="CoA-dependent acyltransferases"/>
    <property type="match status" value="1"/>
</dbReference>
<accession>A0ABW6A256</accession>
<dbReference type="RefSeq" id="WP_386095385.1">
    <property type="nucleotide sequence ID" value="NZ_JBHUOZ010000001.1"/>
</dbReference>
<sequence>MNSFLHKLPAKVYLTGSDCFHLVLDKHAKKYQAGGNVMRIVFNTEDRVDSKNLQQIFAGSPVIHWLCNIQLKAGALFGRPYWQYTNKGHEIIIRAHHHDVFNEIPGIVLQRDIPVEGERFIECDIIQYPDHRSLIVVSWNHILIDGRGIGMLISHLNEVTAGNFSANISNLFPAKEKPSGILAHIRNMYKVKNFIEQSSKPPLASVAAVSSKARAPFKTKIIYFNEEETGQIHRNAISHGARLGPNLFYIACCSHAVNKLLKQRNTQGTLWLPVPYDGRLRGAVGPVISNTVAFFFYRMPQQVLQQVKQTVSSLSEQMTEQIKNKRPQLYSQLLNMMRHLPVWLYYKLVNKTGEGTFTSFVYSATGEGFNNHKSFMGHAVSGLTIYPSPTFPPGLTFSFLKFNNALNINIAYSPDIIDTFEIALIEEELKKLLSTAS</sequence>
<proteinExistence type="predicted"/>
<dbReference type="Pfam" id="PF06974">
    <property type="entry name" value="WS_DGAT_C"/>
    <property type="match status" value="1"/>
</dbReference>
<reference evidence="3" key="1">
    <citation type="journal article" date="2019" name="Int. J. Syst. Evol. Microbiol.">
        <title>The Global Catalogue of Microorganisms (GCM) 10K type strain sequencing project: providing services to taxonomists for standard genome sequencing and annotation.</title>
        <authorList>
            <consortium name="The Broad Institute Genomics Platform"/>
            <consortium name="The Broad Institute Genome Sequencing Center for Infectious Disease"/>
            <person name="Wu L."/>
            <person name="Ma J."/>
        </authorList>
    </citation>
    <scope>NUCLEOTIDE SEQUENCE [LARGE SCALE GENOMIC DNA]</scope>
    <source>
        <strain evidence="3">KCTC 23299</strain>
    </source>
</reference>
<evidence type="ECO:0000259" key="1">
    <source>
        <dbReference type="Pfam" id="PF06974"/>
    </source>
</evidence>
<organism evidence="2 3">
    <name type="scientific">Terrimonas rubra</name>
    <dbReference type="NCBI Taxonomy" id="1035890"/>
    <lineage>
        <taxon>Bacteria</taxon>
        <taxon>Pseudomonadati</taxon>
        <taxon>Bacteroidota</taxon>
        <taxon>Chitinophagia</taxon>
        <taxon>Chitinophagales</taxon>
        <taxon>Chitinophagaceae</taxon>
        <taxon>Terrimonas</taxon>
    </lineage>
</organism>
<evidence type="ECO:0000313" key="3">
    <source>
        <dbReference type="Proteomes" id="UP001597511"/>
    </source>
</evidence>
<name>A0ABW6A256_9BACT</name>